<dbReference type="GO" id="GO:0005524">
    <property type="term" value="F:ATP binding"/>
    <property type="evidence" value="ECO:0007669"/>
    <property type="project" value="UniProtKB-KW"/>
</dbReference>
<accession>A0A0M0BWR8</accession>
<keyword evidence="7 9" id="KW-0694">RNA-binding</keyword>
<dbReference type="InterPro" id="IPR049961">
    <property type="entry name" value="ThiI_N"/>
</dbReference>
<dbReference type="GO" id="GO:0009228">
    <property type="term" value="P:thiamine biosynthetic process"/>
    <property type="evidence" value="ECO:0007669"/>
    <property type="project" value="UniProtKB-KW"/>
</dbReference>
<dbReference type="InterPro" id="IPR020536">
    <property type="entry name" value="ThiI_AANH"/>
</dbReference>
<dbReference type="GO" id="GO:0005829">
    <property type="term" value="C:cytosol"/>
    <property type="evidence" value="ECO:0007669"/>
    <property type="project" value="TreeGrafter"/>
</dbReference>
<dbReference type="Proteomes" id="UP000037237">
    <property type="component" value="Unassembled WGS sequence"/>
</dbReference>
<dbReference type="GO" id="GO:0000049">
    <property type="term" value="F:tRNA binding"/>
    <property type="evidence" value="ECO:0007669"/>
    <property type="project" value="UniProtKB-KW"/>
</dbReference>
<keyword evidence="8" id="KW-0784">Thiamine biosynthesis</keyword>
<dbReference type="GO" id="GO:0016783">
    <property type="term" value="F:sulfurtransferase activity"/>
    <property type="evidence" value="ECO:0007669"/>
    <property type="project" value="InterPro"/>
</dbReference>
<dbReference type="GO" id="GO:0004810">
    <property type="term" value="F:CCA tRNA nucleotidyltransferase activity"/>
    <property type="evidence" value="ECO:0007669"/>
    <property type="project" value="InterPro"/>
</dbReference>
<keyword evidence="4" id="KW-0808">Transferase</keyword>
<keyword evidence="6" id="KW-0067">ATP-binding</keyword>
<reference evidence="11 12" key="1">
    <citation type="submission" date="2015-06" db="EMBL/GenBank/DDBJ databases">
        <title>New insights into the roles of widespread benthic archaea in carbon and nitrogen cycling.</title>
        <authorList>
            <person name="Lazar C.S."/>
            <person name="Baker B.J."/>
            <person name="Seitz K.W."/>
            <person name="Hyde A.S."/>
            <person name="Dick G.J."/>
            <person name="Hinrichs K.-U."/>
            <person name="Teske A.P."/>
        </authorList>
    </citation>
    <scope>NUCLEOTIDE SEQUENCE [LARGE SCALE GENOMIC DNA]</scope>
    <source>
        <strain evidence="11">SG8-32-1</strain>
    </source>
</reference>
<comment type="caution">
    <text evidence="11">The sequence shown here is derived from an EMBL/GenBank/DDBJ whole genome shotgun (WGS) entry which is preliminary data.</text>
</comment>
<dbReference type="PANTHER" id="PTHR43209:SF1">
    <property type="entry name" value="TRNA SULFURTRANSFERASE"/>
    <property type="match status" value="1"/>
</dbReference>
<dbReference type="InterPro" id="IPR003720">
    <property type="entry name" value="tRNA_STrfase"/>
</dbReference>
<dbReference type="CDD" id="cd11716">
    <property type="entry name" value="THUMP_ThiI"/>
    <property type="match status" value="1"/>
</dbReference>
<evidence type="ECO:0000256" key="2">
    <source>
        <dbReference type="ARBA" id="ARBA00022490"/>
    </source>
</evidence>
<dbReference type="Gene3D" id="3.30.2130.30">
    <property type="match status" value="1"/>
</dbReference>
<keyword evidence="3" id="KW-0820">tRNA-binding</keyword>
<dbReference type="HAMAP" id="MF_00021">
    <property type="entry name" value="ThiI"/>
    <property type="match status" value="1"/>
</dbReference>
<dbReference type="SUPFAM" id="SSF52402">
    <property type="entry name" value="Adenine nucleotide alpha hydrolases-like"/>
    <property type="match status" value="1"/>
</dbReference>
<comment type="subcellular location">
    <subcellularLocation>
        <location evidence="1">Cytoplasm</location>
    </subcellularLocation>
</comment>
<dbReference type="SUPFAM" id="SSF143437">
    <property type="entry name" value="THUMP domain-like"/>
    <property type="match status" value="1"/>
</dbReference>
<dbReference type="Pfam" id="PF22025">
    <property type="entry name" value="ThiI_fer"/>
    <property type="match status" value="1"/>
</dbReference>
<dbReference type="GO" id="GO:0052837">
    <property type="term" value="P:thiazole biosynthetic process"/>
    <property type="evidence" value="ECO:0007669"/>
    <property type="project" value="TreeGrafter"/>
</dbReference>
<evidence type="ECO:0000259" key="10">
    <source>
        <dbReference type="PROSITE" id="PS51165"/>
    </source>
</evidence>
<dbReference type="Pfam" id="PF02926">
    <property type="entry name" value="THUMP"/>
    <property type="match status" value="1"/>
</dbReference>
<evidence type="ECO:0000313" key="12">
    <source>
        <dbReference type="Proteomes" id="UP000037237"/>
    </source>
</evidence>
<feature type="domain" description="THUMP" evidence="10">
    <location>
        <begin position="68"/>
        <end position="175"/>
    </location>
</feature>
<evidence type="ECO:0000256" key="5">
    <source>
        <dbReference type="ARBA" id="ARBA00022741"/>
    </source>
</evidence>
<dbReference type="InterPro" id="IPR050102">
    <property type="entry name" value="tRNA_sulfurtransferase_ThiI"/>
</dbReference>
<dbReference type="InterPro" id="IPR054173">
    <property type="entry name" value="ThiI_fer"/>
</dbReference>
<dbReference type="AlphaFoldDB" id="A0A0M0BWR8"/>
<dbReference type="PANTHER" id="PTHR43209">
    <property type="entry name" value="TRNA SULFURTRANSFERASE"/>
    <property type="match status" value="1"/>
</dbReference>
<proteinExistence type="inferred from homology"/>
<gene>
    <name evidence="11" type="ORF">AC477_02105</name>
</gene>
<dbReference type="EMBL" id="LFWU01000043">
    <property type="protein sequence ID" value="KON33053.1"/>
    <property type="molecule type" value="Genomic_DNA"/>
</dbReference>
<keyword evidence="2" id="KW-0963">Cytoplasm</keyword>
<dbReference type="PROSITE" id="PS51165">
    <property type="entry name" value="THUMP"/>
    <property type="match status" value="1"/>
</dbReference>
<evidence type="ECO:0000256" key="9">
    <source>
        <dbReference type="PROSITE-ProRule" id="PRU00529"/>
    </source>
</evidence>
<dbReference type="InterPro" id="IPR049962">
    <property type="entry name" value="THUMP_ThiI"/>
</dbReference>
<dbReference type="InterPro" id="IPR004114">
    <property type="entry name" value="THUMP_dom"/>
</dbReference>
<dbReference type="SMART" id="SM00981">
    <property type="entry name" value="THUMP"/>
    <property type="match status" value="1"/>
</dbReference>
<name>A0A0M0BWR8_9ARCH</name>
<evidence type="ECO:0000256" key="1">
    <source>
        <dbReference type="ARBA" id="ARBA00004496"/>
    </source>
</evidence>
<dbReference type="GO" id="GO:0002937">
    <property type="term" value="P:tRNA 4-thiouridine biosynthesis"/>
    <property type="evidence" value="ECO:0007669"/>
    <property type="project" value="TreeGrafter"/>
</dbReference>
<dbReference type="Pfam" id="PF02568">
    <property type="entry name" value="ThiI"/>
    <property type="match status" value="1"/>
</dbReference>
<evidence type="ECO:0000256" key="4">
    <source>
        <dbReference type="ARBA" id="ARBA00022679"/>
    </source>
</evidence>
<evidence type="ECO:0000313" key="11">
    <source>
        <dbReference type="EMBL" id="KON33053.1"/>
    </source>
</evidence>
<evidence type="ECO:0000256" key="3">
    <source>
        <dbReference type="ARBA" id="ARBA00022555"/>
    </source>
</evidence>
<evidence type="ECO:0000256" key="6">
    <source>
        <dbReference type="ARBA" id="ARBA00022840"/>
    </source>
</evidence>
<keyword evidence="5" id="KW-0547">Nucleotide-binding</keyword>
<feature type="non-terminal residue" evidence="11">
    <location>
        <position position="359"/>
    </location>
</feature>
<dbReference type="Gene3D" id="3.40.50.620">
    <property type="entry name" value="HUPs"/>
    <property type="match status" value="1"/>
</dbReference>
<dbReference type="InterPro" id="IPR014729">
    <property type="entry name" value="Rossmann-like_a/b/a_fold"/>
</dbReference>
<evidence type="ECO:0000256" key="8">
    <source>
        <dbReference type="ARBA" id="ARBA00022977"/>
    </source>
</evidence>
<protein>
    <recommendedName>
        <fullName evidence="10">THUMP domain-containing protein</fullName>
    </recommendedName>
</protein>
<organism evidence="11 12">
    <name type="scientific">miscellaneous Crenarchaeota group-1 archaeon SG8-32-1</name>
    <dbReference type="NCBI Taxonomy" id="1685124"/>
    <lineage>
        <taxon>Archaea</taxon>
        <taxon>Candidatus Bathyarchaeota</taxon>
        <taxon>MCG-1</taxon>
    </lineage>
</organism>
<dbReference type="NCBIfam" id="TIGR00342">
    <property type="entry name" value="tRNA uracil 4-sulfurtransferase ThiI"/>
    <property type="match status" value="1"/>
</dbReference>
<sequence>METSLKRAYDTVIIRFSGELWLKKLWTRKYYEKRLVKNLKATLKHYKVKYSELVRRHGRFYLKTTSAIEATDKLARVFGISSISPAIETTSKFDDVIESSLLLAGTTLKKGNSFAVRCKRVGKQDYSSADVQKLLGQRVLDEFSKKLDLRVNLGNPDVVLGVEIRDDQAFVYSETIVAVGGMPLGVQPKLIGLFSGGIDSVIGLWLVMKRGCPVIPIYFDNSPFTDETTTERALRVAEVLFSWSIGFPRKVYIVQHGENLKQIMETNRKYSCLLCKRMMYRVAERLAHQLWAEGIVTGEAIGEQASQTLTNLKVLNESVKEYPVHRPLLGFDKQETEAISRKIGTYEVSSKKAAPCTAV</sequence>
<evidence type="ECO:0000256" key="7">
    <source>
        <dbReference type="ARBA" id="ARBA00022884"/>
    </source>
</evidence>